<dbReference type="EMBL" id="LOEE01000019">
    <property type="protein sequence ID" value="KXG77129.1"/>
    <property type="molecule type" value="Genomic_DNA"/>
</dbReference>
<evidence type="ECO:0000313" key="2">
    <source>
        <dbReference type="EMBL" id="KXG77129.1"/>
    </source>
</evidence>
<dbReference type="RefSeq" id="WP_198153224.1">
    <property type="nucleotide sequence ID" value="NZ_LOEE01000019.1"/>
</dbReference>
<protein>
    <submittedName>
        <fullName evidence="2">Uncharacterized protein</fullName>
    </submittedName>
</protein>
<comment type="caution">
    <text evidence="2">The sequence shown here is derived from an EMBL/GenBank/DDBJ whole genome shotgun (WGS) entry which is preliminary data.</text>
</comment>
<dbReference type="Proteomes" id="UP000070456">
    <property type="component" value="Unassembled WGS sequence"/>
</dbReference>
<gene>
    <name evidence="2" type="ORF">AN619_06590</name>
</gene>
<feature type="transmembrane region" description="Helical" evidence="1">
    <location>
        <begin position="6"/>
        <end position="23"/>
    </location>
</feature>
<dbReference type="AlphaFoldDB" id="A0A140L9A4"/>
<sequence length="136" mass="15414">MPIAAFISLCLTVGLLILSFIFKAAGKIRLTIPIPCFLLFSTVLNKWAGEHETLAFIILFSLLGLTVLSWIVSLIKAIRRKRDEKYLEDDVAWQIRRAREMGVPLDKIQFNEHGDLLDPRTGEPVVYGEGVQFKDI</sequence>
<keyword evidence="1" id="KW-1133">Transmembrane helix</keyword>
<dbReference type="PATRIC" id="fig|520762.4.peg.738"/>
<keyword evidence="1" id="KW-0472">Membrane</keyword>
<keyword evidence="1" id="KW-0812">Transmembrane</keyword>
<name>A0A140L9A4_9FIRM</name>
<evidence type="ECO:0000256" key="1">
    <source>
        <dbReference type="SAM" id="Phobius"/>
    </source>
</evidence>
<organism evidence="2 3">
    <name type="scientific">Thermotalea metallivorans</name>
    <dbReference type="NCBI Taxonomy" id="520762"/>
    <lineage>
        <taxon>Bacteria</taxon>
        <taxon>Bacillati</taxon>
        <taxon>Bacillota</taxon>
        <taxon>Clostridia</taxon>
        <taxon>Peptostreptococcales</taxon>
        <taxon>Thermotaleaceae</taxon>
        <taxon>Thermotalea</taxon>
    </lineage>
</organism>
<reference evidence="2 3" key="1">
    <citation type="submission" date="2015-12" db="EMBL/GenBank/DDBJ databases">
        <title>Draft genome sequence of the thermoanaerobe Thermotalea metallivorans, an isolate from the runoff channel of the Great Artesian Basin, Australia.</title>
        <authorList>
            <person name="Patel B.K."/>
        </authorList>
    </citation>
    <scope>NUCLEOTIDE SEQUENCE [LARGE SCALE GENOMIC DNA]</scope>
    <source>
        <strain evidence="2 3">B2-1</strain>
    </source>
</reference>
<keyword evidence="3" id="KW-1185">Reference proteome</keyword>
<feature type="transmembrane region" description="Helical" evidence="1">
    <location>
        <begin position="54"/>
        <end position="75"/>
    </location>
</feature>
<evidence type="ECO:0000313" key="3">
    <source>
        <dbReference type="Proteomes" id="UP000070456"/>
    </source>
</evidence>
<accession>A0A140L9A4</accession>
<proteinExistence type="predicted"/>